<accession>A0A445AXG5</accession>
<sequence>MSESMFMAAALNPPKTPLQTQPHTRFSACPNLHRTHFQTKQQLPHILRHLLQSIRTTSPFNCLSETKLHHTVPALTSKTREKVHISLFDPSPIYLLINTNEWKSRFLLETYDNGEYLVLVTLIESLPQFPSRDMCLTRQACVGLREPNI</sequence>
<evidence type="ECO:0000313" key="1">
    <source>
        <dbReference type="EMBL" id="RYR31135.1"/>
    </source>
</evidence>
<proteinExistence type="predicted"/>
<name>A0A445AXG5_ARAHY</name>
<protein>
    <submittedName>
        <fullName evidence="1">Uncharacterized protein</fullName>
    </submittedName>
</protein>
<dbReference type="AlphaFoldDB" id="A0A445AXG5"/>
<gene>
    <name evidence="1" type="ORF">Ahy_B01g055926</name>
</gene>
<evidence type="ECO:0000313" key="2">
    <source>
        <dbReference type="Proteomes" id="UP000289738"/>
    </source>
</evidence>
<dbReference type="Proteomes" id="UP000289738">
    <property type="component" value="Chromosome B01"/>
</dbReference>
<keyword evidence="2" id="KW-1185">Reference proteome</keyword>
<dbReference type="EMBL" id="SDMP01000011">
    <property type="protein sequence ID" value="RYR31135.1"/>
    <property type="molecule type" value="Genomic_DNA"/>
</dbReference>
<comment type="caution">
    <text evidence="1">The sequence shown here is derived from an EMBL/GenBank/DDBJ whole genome shotgun (WGS) entry which is preliminary data.</text>
</comment>
<reference evidence="1 2" key="1">
    <citation type="submission" date="2019-01" db="EMBL/GenBank/DDBJ databases">
        <title>Sequencing of cultivated peanut Arachis hypogaea provides insights into genome evolution and oil improvement.</title>
        <authorList>
            <person name="Chen X."/>
        </authorList>
    </citation>
    <scope>NUCLEOTIDE SEQUENCE [LARGE SCALE GENOMIC DNA]</scope>
    <source>
        <strain evidence="2">cv. Fuhuasheng</strain>
        <tissue evidence="1">Leaves</tissue>
    </source>
</reference>
<organism evidence="1 2">
    <name type="scientific">Arachis hypogaea</name>
    <name type="common">Peanut</name>
    <dbReference type="NCBI Taxonomy" id="3818"/>
    <lineage>
        <taxon>Eukaryota</taxon>
        <taxon>Viridiplantae</taxon>
        <taxon>Streptophyta</taxon>
        <taxon>Embryophyta</taxon>
        <taxon>Tracheophyta</taxon>
        <taxon>Spermatophyta</taxon>
        <taxon>Magnoliopsida</taxon>
        <taxon>eudicotyledons</taxon>
        <taxon>Gunneridae</taxon>
        <taxon>Pentapetalae</taxon>
        <taxon>rosids</taxon>
        <taxon>fabids</taxon>
        <taxon>Fabales</taxon>
        <taxon>Fabaceae</taxon>
        <taxon>Papilionoideae</taxon>
        <taxon>50 kb inversion clade</taxon>
        <taxon>dalbergioids sensu lato</taxon>
        <taxon>Dalbergieae</taxon>
        <taxon>Pterocarpus clade</taxon>
        <taxon>Arachis</taxon>
    </lineage>
</organism>